<evidence type="ECO:0000256" key="9">
    <source>
        <dbReference type="ARBA" id="ARBA00024867"/>
    </source>
</evidence>
<dbReference type="SUPFAM" id="SSF52172">
    <property type="entry name" value="CheY-like"/>
    <property type="match status" value="1"/>
</dbReference>
<dbReference type="InterPro" id="IPR009057">
    <property type="entry name" value="Homeodomain-like_sf"/>
</dbReference>
<dbReference type="InterPro" id="IPR011006">
    <property type="entry name" value="CheY-like_superfamily"/>
</dbReference>
<dbReference type="PANTHER" id="PTHR42713:SF3">
    <property type="entry name" value="TRANSCRIPTIONAL REGULATORY PROTEIN HPTR"/>
    <property type="match status" value="1"/>
</dbReference>
<evidence type="ECO:0000256" key="2">
    <source>
        <dbReference type="ARBA" id="ARBA00018672"/>
    </source>
</evidence>
<proteinExistence type="predicted"/>
<feature type="modified residue" description="4-aspartylphosphate" evidence="10">
    <location>
        <position position="54"/>
    </location>
</feature>
<keyword evidence="3" id="KW-0963">Cytoplasm</keyword>
<keyword evidence="4 10" id="KW-0597">Phosphoprotein</keyword>
<evidence type="ECO:0000256" key="5">
    <source>
        <dbReference type="ARBA" id="ARBA00023012"/>
    </source>
</evidence>
<dbReference type="Pfam" id="PF00072">
    <property type="entry name" value="Response_reg"/>
    <property type="match status" value="1"/>
</dbReference>
<dbReference type="AlphaFoldDB" id="A0A6L5GU07"/>
<dbReference type="GO" id="GO:0000160">
    <property type="term" value="P:phosphorelay signal transduction system"/>
    <property type="evidence" value="ECO:0007669"/>
    <property type="project" value="UniProtKB-KW"/>
</dbReference>
<organism evidence="13 14">
    <name type="scientific">Candidatus Pseudoramibacter fermentans</name>
    <dbReference type="NCBI Taxonomy" id="2594427"/>
    <lineage>
        <taxon>Bacteria</taxon>
        <taxon>Bacillati</taxon>
        <taxon>Bacillota</taxon>
        <taxon>Clostridia</taxon>
        <taxon>Eubacteriales</taxon>
        <taxon>Eubacteriaceae</taxon>
        <taxon>Pseudoramibacter</taxon>
    </lineage>
</organism>
<protein>
    <recommendedName>
        <fullName evidence="2">Stage 0 sporulation protein A homolog</fullName>
    </recommendedName>
</protein>
<comment type="caution">
    <text evidence="13">The sequence shown here is derived from an EMBL/GenBank/DDBJ whole genome shotgun (WGS) entry which is preliminary data.</text>
</comment>
<dbReference type="EMBL" id="VOGB01000005">
    <property type="protein sequence ID" value="MQM73677.1"/>
    <property type="molecule type" value="Genomic_DNA"/>
</dbReference>
<dbReference type="PROSITE" id="PS01124">
    <property type="entry name" value="HTH_ARAC_FAMILY_2"/>
    <property type="match status" value="1"/>
</dbReference>
<dbReference type="InterPro" id="IPR051552">
    <property type="entry name" value="HptR"/>
</dbReference>
<evidence type="ECO:0000256" key="6">
    <source>
        <dbReference type="ARBA" id="ARBA00023015"/>
    </source>
</evidence>
<evidence type="ECO:0000259" key="11">
    <source>
        <dbReference type="PROSITE" id="PS01124"/>
    </source>
</evidence>
<dbReference type="InterPro" id="IPR018060">
    <property type="entry name" value="HTH_AraC"/>
</dbReference>
<evidence type="ECO:0000256" key="1">
    <source>
        <dbReference type="ARBA" id="ARBA00004496"/>
    </source>
</evidence>
<evidence type="ECO:0000256" key="8">
    <source>
        <dbReference type="ARBA" id="ARBA00023163"/>
    </source>
</evidence>
<gene>
    <name evidence="13" type="ORF">FRC53_09755</name>
</gene>
<keyword evidence="7" id="KW-0238">DNA-binding</keyword>
<evidence type="ECO:0000256" key="4">
    <source>
        <dbReference type="ARBA" id="ARBA00022553"/>
    </source>
</evidence>
<evidence type="ECO:0000313" key="13">
    <source>
        <dbReference type="EMBL" id="MQM73677.1"/>
    </source>
</evidence>
<comment type="function">
    <text evidence="9">May play the central regulatory role in sporulation. It may be an element of the effector pathway responsible for the activation of sporulation genes in response to nutritional stress. Spo0A may act in concert with spo0H (a sigma factor) to control the expression of some genes that are critical to the sporulation process.</text>
</comment>
<dbReference type="Gene3D" id="3.40.50.2300">
    <property type="match status" value="1"/>
</dbReference>
<dbReference type="InterPro" id="IPR001789">
    <property type="entry name" value="Sig_transdc_resp-reg_receiver"/>
</dbReference>
<comment type="subcellular location">
    <subcellularLocation>
        <location evidence="1">Cytoplasm</location>
    </subcellularLocation>
</comment>
<keyword evidence="8" id="KW-0804">Transcription</keyword>
<accession>A0A6L5GU07</accession>
<evidence type="ECO:0000256" key="7">
    <source>
        <dbReference type="ARBA" id="ARBA00023125"/>
    </source>
</evidence>
<keyword evidence="6" id="KW-0805">Transcription regulation</keyword>
<dbReference type="SMART" id="SM00448">
    <property type="entry name" value="REC"/>
    <property type="match status" value="1"/>
</dbReference>
<evidence type="ECO:0000256" key="3">
    <source>
        <dbReference type="ARBA" id="ARBA00022490"/>
    </source>
</evidence>
<dbReference type="PROSITE" id="PS50110">
    <property type="entry name" value="RESPONSE_REGULATORY"/>
    <property type="match status" value="1"/>
</dbReference>
<dbReference type="GO" id="GO:0003700">
    <property type="term" value="F:DNA-binding transcription factor activity"/>
    <property type="evidence" value="ECO:0007669"/>
    <property type="project" value="InterPro"/>
</dbReference>
<dbReference type="SMART" id="SM00342">
    <property type="entry name" value="HTH_ARAC"/>
    <property type="match status" value="1"/>
</dbReference>
<feature type="domain" description="HTH araC/xylS-type" evidence="11">
    <location>
        <begin position="228"/>
        <end position="326"/>
    </location>
</feature>
<sequence>MYEVLIVDDEPLMREALEQMIGMVDGFEVCTVAKTGTEAVEKVKDFRPDIVFMDVVMPDENGIQAAKKIREALPHVTIYLVSAYNTFDFAKEAVHIGVDEYLLKPLSFSRVKRLLENFRGLKQRRNATFDKICGIVDSSDYAAMYYALPELIDNIKQESWDATDEIIDYYYTIENKLFAQYGCLEETNYVNRPAGKMLPVERWLEFRLYATLDLIFRHKAIALYPVMKKSFLYIDEHIGENIGLREVRENSGLSQGYLSRIFKKTLGISVMTYIHLCRMMQAKWYFCVTSDSVTDVAYRLGYNESSYFSKLFKKYEKMTISAYKKMVREEKKKAQAKYNKSDKK</sequence>
<dbReference type="Pfam" id="PF12833">
    <property type="entry name" value="HTH_18"/>
    <property type="match status" value="1"/>
</dbReference>
<dbReference type="GO" id="GO:0043565">
    <property type="term" value="F:sequence-specific DNA binding"/>
    <property type="evidence" value="ECO:0007669"/>
    <property type="project" value="InterPro"/>
</dbReference>
<evidence type="ECO:0000313" key="14">
    <source>
        <dbReference type="Proteomes" id="UP000473648"/>
    </source>
</evidence>
<reference evidence="13" key="1">
    <citation type="journal article" date="2020" name="Appl. Environ. Microbiol.">
        <title>Medium-Chain Fatty Acid Synthesis by 'Candidatus Weimeria bifida' gen. nov., sp. nov., and 'Candidatus Pseudoramibacter fermentans' sp. nov.</title>
        <authorList>
            <person name="Scarborough M.J."/>
            <person name="Myers K.S."/>
            <person name="Donohue T.J."/>
            <person name="Noguera D.R."/>
        </authorList>
    </citation>
    <scope>NUCLEOTIDE SEQUENCE</scope>
    <source>
        <strain evidence="13">EUB1.1</strain>
    </source>
</reference>
<evidence type="ECO:0000259" key="12">
    <source>
        <dbReference type="PROSITE" id="PS50110"/>
    </source>
</evidence>
<dbReference type="Proteomes" id="UP000473648">
    <property type="component" value="Unassembled WGS sequence"/>
</dbReference>
<keyword evidence="5" id="KW-0902">Two-component regulatory system</keyword>
<dbReference type="GO" id="GO:0005737">
    <property type="term" value="C:cytoplasm"/>
    <property type="evidence" value="ECO:0007669"/>
    <property type="project" value="UniProtKB-SubCell"/>
</dbReference>
<name>A0A6L5GU07_9FIRM</name>
<dbReference type="CDD" id="cd17536">
    <property type="entry name" value="REC_YesN-like"/>
    <property type="match status" value="1"/>
</dbReference>
<dbReference type="PANTHER" id="PTHR42713">
    <property type="entry name" value="HISTIDINE KINASE-RELATED"/>
    <property type="match status" value="1"/>
</dbReference>
<feature type="domain" description="Response regulatory" evidence="12">
    <location>
        <begin position="3"/>
        <end position="119"/>
    </location>
</feature>
<dbReference type="Gene3D" id="1.10.10.60">
    <property type="entry name" value="Homeodomain-like"/>
    <property type="match status" value="2"/>
</dbReference>
<dbReference type="SUPFAM" id="SSF46689">
    <property type="entry name" value="Homeodomain-like"/>
    <property type="match status" value="2"/>
</dbReference>
<evidence type="ECO:0000256" key="10">
    <source>
        <dbReference type="PROSITE-ProRule" id="PRU00169"/>
    </source>
</evidence>
<keyword evidence="14" id="KW-1185">Reference proteome</keyword>